<name>A0A183MLW6_9TREM</name>
<accession>A0A183MLW6</accession>
<reference evidence="1 3" key="1">
    <citation type="submission" date="2018-11" db="EMBL/GenBank/DDBJ databases">
        <authorList>
            <consortium name="Pathogen Informatics"/>
        </authorList>
    </citation>
    <scope>NUCLEOTIDE SEQUENCE [LARGE SCALE GENOMIC DNA]</scope>
    <source>
        <strain evidence="1 3">Zambia</strain>
    </source>
</reference>
<reference evidence="4" key="2">
    <citation type="submission" date="2023-11" db="UniProtKB">
        <authorList>
            <consortium name="WormBaseParasite"/>
        </authorList>
    </citation>
    <scope>IDENTIFICATION</scope>
</reference>
<dbReference type="AlphaFoldDB" id="A0A183MLW6"/>
<dbReference type="Gene3D" id="1.25.40.700">
    <property type="match status" value="1"/>
</dbReference>
<organism evidence="2 4">
    <name type="scientific">Schistosoma margrebowiei</name>
    <dbReference type="NCBI Taxonomy" id="48269"/>
    <lineage>
        <taxon>Eukaryota</taxon>
        <taxon>Metazoa</taxon>
        <taxon>Spiralia</taxon>
        <taxon>Lophotrochozoa</taxon>
        <taxon>Platyhelminthes</taxon>
        <taxon>Trematoda</taxon>
        <taxon>Digenea</taxon>
        <taxon>Strigeidida</taxon>
        <taxon>Schistosomatoidea</taxon>
        <taxon>Schistosomatidae</taxon>
        <taxon>Schistosoma</taxon>
    </lineage>
</organism>
<dbReference type="Proteomes" id="UP000277204">
    <property type="component" value="Unassembled WGS sequence"/>
</dbReference>
<sequence length="72" mass="8177">MCLCFPIKFSGVDVISLLPSPEQLFAADELTDLVKDPQFHYLIESGFEHMRNLLTKQNCNTLQDVVMTDICV</sequence>
<dbReference type="WBParaSite" id="SMRG1_97820.1">
    <property type="protein sequence ID" value="SMRG1_97820.1"/>
    <property type="gene ID" value="SMRG1_97820"/>
</dbReference>
<protein>
    <submittedName>
        <fullName evidence="4">[Histone H3]-lysine(79) N-trimethyltransferase</fullName>
    </submittedName>
</protein>
<evidence type="ECO:0000313" key="4">
    <source>
        <dbReference type="WBParaSite" id="SMRG1_97820.1"/>
    </source>
</evidence>
<gene>
    <name evidence="1" type="ORF">SMRZ_LOCUS17041</name>
</gene>
<dbReference type="EMBL" id="UZAI01017274">
    <property type="protein sequence ID" value="VDP22790.1"/>
    <property type="molecule type" value="Genomic_DNA"/>
</dbReference>
<evidence type="ECO:0000313" key="1">
    <source>
        <dbReference type="EMBL" id="VDP22790.1"/>
    </source>
</evidence>
<keyword evidence="3" id="KW-1185">Reference proteome</keyword>
<dbReference type="OrthoDB" id="103454at2759"/>
<proteinExistence type="predicted"/>
<dbReference type="Proteomes" id="UP000050790">
    <property type="component" value="Unassembled WGS sequence"/>
</dbReference>
<evidence type="ECO:0000313" key="2">
    <source>
        <dbReference type="Proteomes" id="UP000050790"/>
    </source>
</evidence>
<evidence type="ECO:0000313" key="3">
    <source>
        <dbReference type="Proteomes" id="UP000277204"/>
    </source>
</evidence>